<keyword evidence="2" id="KW-1133">Transmembrane helix</keyword>
<accession>A0A075HSE9</accession>
<evidence type="ECO:0000256" key="2">
    <source>
        <dbReference type="SAM" id="Phobius"/>
    </source>
</evidence>
<protein>
    <submittedName>
        <fullName evidence="3">Uncharacterized protein</fullName>
    </submittedName>
</protein>
<reference evidence="3" key="1">
    <citation type="journal article" date="2014" name="Genome Biol. Evol.">
        <title>Pangenome evidence for extensive interdomain horizontal transfer affecting lineage core and shell genes in uncultured planktonic thaumarchaeota and euryarchaeota.</title>
        <authorList>
            <person name="Deschamps P."/>
            <person name="Zivanovic Y."/>
            <person name="Moreira D."/>
            <person name="Rodriguez-Valera F."/>
            <person name="Lopez-Garcia P."/>
        </authorList>
    </citation>
    <scope>NUCLEOTIDE SEQUENCE</scope>
</reference>
<keyword evidence="2" id="KW-0472">Membrane</keyword>
<feature type="transmembrane region" description="Helical" evidence="2">
    <location>
        <begin position="115"/>
        <end position="135"/>
    </location>
</feature>
<feature type="transmembrane region" description="Helical" evidence="2">
    <location>
        <begin position="53"/>
        <end position="73"/>
    </location>
</feature>
<feature type="region of interest" description="Disordered" evidence="1">
    <location>
        <begin position="1"/>
        <end position="29"/>
    </location>
</feature>
<feature type="transmembrane region" description="Helical" evidence="2">
    <location>
        <begin position="85"/>
        <end position="103"/>
    </location>
</feature>
<evidence type="ECO:0000256" key="1">
    <source>
        <dbReference type="SAM" id="MobiDB-lite"/>
    </source>
</evidence>
<organism evidence="3">
    <name type="scientific">uncultured marine group II/III euryarchaeote KM3_77_B08</name>
    <dbReference type="NCBI Taxonomy" id="1456508"/>
    <lineage>
        <taxon>Archaea</taxon>
        <taxon>Methanobacteriati</taxon>
        <taxon>Methanobacteriota</taxon>
        <taxon>environmental samples</taxon>
    </lineage>
</organism>
<keyword evidence="2" id="KW-0812">Transmembrane</keyword>
<name>A0A075HSE9_9EURY</name>
<sequence length="312" mass="34067">MVDVDDAMRTSAYSGGGKRRKKSDADKWEEKQSRVIEPFNPAEHAVKEKGEAISMWIVIIYGVTVCMLMRYVFMPTLPGPERVLWLLPMLLAVTVPPLHRVLLPGEYYDLFTMSNWFRACFLYVFTWLALSFLLVNPPMADIAAPAVGGGLDIEITDGVESSRWSKGTYTLGLNQDTVDVVLGMGVRDNIDAANATMVASVWYHGEMLKDSEGLVIGDLANGTVASHTEAIAAFDAVNGNWTRGDAKNSLTGDNLGPKVTPRSEDIGLAWDLGELGPGEYTVLISLVEDGAPWSTGQNTWSAEYTLVITQVA</sequence>
<dbReference type="AlphaFoldDB" id="A0A075HSE9"/>
<dbReference type="EMBL" id="KF901078">
    <property type="protein sequence ID" value="AIF17327.1"/>
    <property type="molecule type" value="Genomic_DNA"/>
</dbReference>
<evidence type="ECO:0000313" key="3">
    <source>
        <dbReference type="EMBL" id="AIF17327.1"/>
    </source>
</evidence>
<proteinExistence type="predicted"/>